<sequence>MEIKMNALRGLDIVGKKILFRPDINSPIDPVTKKIVNENRLKKNAVTLKYMLENGAAVALIAHQGDTQDYQNLIPLEEHAEKLSDLTGYPVHYIDDVCGPAAIEAVKNLPAGEAIILGNLRYLGEELSTFSNFVKLKPEEMGNVWHIRKLSPLFDLYVNDAFSAAHRDAPSMVGFPHFLPAAAGFQFFDEYAALASVKDGAQHPCMFVLGGAKISDAFGMMESVLKNGTADKILTTGVTGIIMHIANGVTFGEPQMKFLRDRDMLSFVDAAKKYLTEYPDRFELPRDLAYNKDGARVECTIDNLPQDAQFIDIGAQTIADYQALLASAKTIFANGPAGIYEQDGFDVGTRGIWGGIADSDAYSVIGGGDTVSSATKFIDLTKISYVCTAGGAMVRFMSGKKLPLIAAMEQAYERQKL</sequence>
<dbReference type="PIRSF" id="PIRSF000724">
    <property type="entry name" value="Pgk"/>
    <property type="match status" value="1"/>
</dbReference>
<comment type="caution">
    <text evidence="1">The sequence shown here is derived from an EMBL/GenBank/DDBJ whole genome shotgun (WGS) entry which is preliminary data.</text>
</comment>
<keyword evidence="1" id="KW-0418">Kinase</keyword>
<dbReference type="PANTHER" id="PTHR11406:SF23">
    <property type="entry name" value="PHOSPHOGLYCERATE KINASE 1, CHLOROPLASTIC-RELATED"/>
    <property type="match status" value="1"/>
</dbReference>
<keyword evidence="2" id="KW-1185">Reference proteome</keyword>
<keyword evidence="1" id="KW-0808">Transferase</keyword>
<dbReference type="PANTHER" id="PTHR11406">
    <property type="entry name" value="PHOSPHOGLYCERATE KINASE"/>
    <property type="match status" value="1"/>
</dbReference>
<proteinExistence type="predicted"/>
<dbReference type="InterPro" id="IPR001576">
    <property type="entry name" value="Phosphoglycerate_kinase"/>
</dbReference>
<dbReference type="EMBL" id="JAHLQI010000001">
    <property type="protein sequence ID" value="MBU5489559.1"/>
    <property type="molecule type" value="Genomic_DNA"/>
</dbReference>
<dbReference type="Proteomes" id="UP000783588">
    <property type="component" value="Unassembled WGS sequence"/>
</dbReference>
<protein>
    <submittedName>
        <fullName evidence="1">Phosphoglycerate kinase</fullName>
    </submittedName>
</protein>
<reference evidence="1 2" key="1">
    <citation type="submission" date="2021-06" db="EMBL/GenBank/DDBJ databases">
        <authorList>
            <person name="Sun Q."/>
            <person name="Li D."/>
        </authorList>
    </citation>
    <scope>NUCLEOTIDE SEQUENCE [LARGE SCALE GENOMIC DNA]</scope>
    <source>
        <strain evidence="1 2">MSJd-7</strain>
    </source>
</reference>
<gene>
    <name evidence="1" type="ORF">KQI75_02780</name>
</gene>
<evidence type="ECO:0000313" key="1">
    <source>
        <dbReference type="EMBL" id="MBU5489559.1"/>
    </source>
</evidence>
<evidence type="ECO:0000313" key="2">
    <source>
        <dbReference type="Proteomes" id="UP000783588"/>
    </source>
</evidence>
<accession>A0ABS6EPD9</accession>
<dbReference type="Pfam" id="PF00162">
    <property type="entry name" value="PGK"/>
    <property type="match status" value="1"/>
</dbReference>
<dbReference type="RefSeq" id="WP_216469151.1">
    <property type="nucleotide sequence ID" value="NZ_JAHLQI010000001.1"/>
</dbReference>
<organism evidence="1 2">
    <name type="scientific">Butyricicoccus intestinisimiae</name>
    <dbReference type="NCBI Taxonomy" id="2841509"/>
    <lineage>
        <taxon>Bacteria</taxon>
        <taxon>Bacillati</taxon>
        <taxon>Bacillota</taxon>
        <taxon>Clostridia</taxon>
        <taxon>Eubacteriales</taxon>
        <taxon>Butyricicoccaceae</taxon>
        <taxon>Butyricicoccus</taxon>
    </lineage>
</organism>
<name>A0ABS6EPD9_9FIRM</name>
<dbReference type="GO" id="GO:0016301">
    <property type="term" value="F:kinase activity"/>
    <property type="evidence" value="ECO:0007669"/>
    <property type="project" value="UniProtKB-KW"/>
</dbReference>